<evidence type="ECO:0000256" key="11">
    <source>
        <dbReference type="ARBA" id="ARBA00049406"/>
    </source>
</evidence>
<comment type="similarity">
    <text evidence="3">Belongs to the iron-sulfur dependent L-serine dehydratase family.</text>
</comment>
<evidence type="ECO:0000256" key="3">
    <source>
        <dbReference type="ARBA" id="ARBA00008636"/>
    </source>
</evidence>
<protein>
    <recommendedName>
        <fullName evidence="4">L-serine ammonia-lyase</fullName>
        <ecNumber evidence="4">4.3.1.17</ecNumber>
    </recommendedName>
</protein>
<keyword evidence="8" id="KW-0408">Iron</keyword>
<evidence type="ECO:0000256" key="1">
    <source>
        <dbReference type="ARBA" id="ARBA00001966"/>
    </source>
</evidence>
<reference evidence="13 14" key="1">
    <citation type="submission" date="2018-05" db="EMBL/GenBank/DDBJ databases">
        <title>Reference genomes for bee gut microbiota database.</title>
        <authorList>
            <person name="Ellegaard K.M."/>
        </authorList>
    </citation>
    <scope>NUCLEOTIDE SEQUENCE [LARGE SCALE GENOMIC DNA]</scope>
    <source>
        <strain evidence="13 14">ESL0182</strain>
    </source>
</reference>
<keyword evidence="10" id="KW-0456">Lyase</keyword>
<comment type="caution">
    <text evidence="13">The sequence shown here is derived from an EMBL/GenBank/DDBJ whole genome shotgun (WGS) entry which is preliminary data.</text>
</comment>
<evidence type="ECO:0000313" key="14">
    <source>
        <dbReference type="Proteomes" id="UP000247932"/>
    </source>
</evidence>
<dbReference type="InterPro" id="IPR051318">
    <property type="entry name" value="Fe-S_L-Ser"/>
</dbReference>
<keyword evidence="7" id="KW-0479">Metal-binding</keyword>
<gene>
    <name evidence="13" type="ORF">DKK70_06225</name>
</gene>
<evidence type="ECO:0000256" key="4">
    <source>
        <dbReference type="ARBA" id="ARBA00012093"/>
    </source>
</evidence>
<evidence type="ECO:0000256" key="2">
    <source>
        <dbReference type="ARBA" id="ARBA00004742"/>
    </source>
</evidence>
<dbReference type="SUPFAM" id="SSF143548">
    <property type="entry name" value="Serine metabolism enzymes domain"/>
    <property type="match status" value="1"/>
</dbReference>
<comment type="cofactor">
    <cofactor evidence="1">
        <name>[4Fe-4S] cluster</name>
        <dbReference type="ChEBI" id="CHEBI:49883"/>
    </cofactor>
</comment>
<dbReference type="GO" id="GO:0006094">
    <property type="term" value="P:gluconeogenesis"/>
    <property type="evidence" value="ECO:0007669"/>
    <property type="project" value="UniProtKB-KW"/>
</dbReference>
<evidence type="ECO:0000256" key="8">
    <source>
        <dbReference type="ARBA" id="ARBA00023004"/>
    </source>
</evidence>
<dbReference type="PANTHER" id="PTHR30182">
    <property type="entry name" value="L-SERINE DEHYDRATASE"/>
    <property type="match status" value="1"/>
</dbReference>
<dbReference type="Pfam" id="PF03313">
    <property type="entry name" value="SDH_alpha"/>
    <property type="match status" value="1"/>
</dbReference>
<dbReference type="GO" id="GO:0003941">
    <property type="term" value="F:L-serine ammonia-lyase activity"/>
    <property type="evidence" value="ECO:0007669"/>
    <property type="project" value="UniProtKB-EC"/>
</dbReference>
<evidence type="ECO:0000256" key="10">
    <source>
        <dbReference type="ARBA" id="ARBA00023239"/>
    </source>
</evidence>
<dbReference type="InterPro" id="IPR029009">
    <property type="entry name" value="ASB_dom_sf"/>
</dbReference>
<dbReference type="Proteomes" id="UP000247932">
    <property type="component" value="Unassembled WGS sequence"/>
</dbReference>
<keyword evidence="9" id="KW-0411">Iron-sulfur</keyword>
<dbReference type="GO" id="GO:0051539">
    <property type="term" value="F:4 iron, 4 sulfur cluster binding"/>
    <property type="evidence" value="ECO:0007669"/>
    <property type="project" value="UniProtKB-KW"/>
</dbReference>
<evidence type="ECO:0000313" key="13">
    <source>
        <dbReference type="EMBL" id="PXZ07445.1"/>
    </source>
</evidence>
<dbReference type="RefSeq" id="WP_110433207.1">
    <property type="nucleotide sequence ID" value="NZ_QGLR01000009.1"/>
</dbReference>
<comment type="pathway">
    <text evidence="2">Carbohydrate biosynthesis; gluconeogenesis.</text>
</comment>
<dbReference type="GO" id="GO:0046872">
    <property type="term" value="F:metal ion binding"/>
    <property type="evidence" value="ECO:0007669"/>
    <property type="project" value="UniProtKB-KW"/>
</dbReference>
<evidence type="ECO:0000256" key="6">
    <source>
        <dbReference type="ARBA" id="ARBA00022485"/>
    </source>
</evidence>
<dbReference type="EC" id="4.3.1.17" evidence="4"/>
<keyword evidence="6" id="KW-0004">4Fe-4S</keyword>
<dbReference type="EMBL" id="QGLR01000009">
    <property type="protein sequence ID" value="PXZ07445.1"/>
    <property type="molecule type" value="Genomic_DNA"/>
</dbReference>
<dbReference type="PANTHER" id="PTHR30182:SF1">
    <property type="entry name" value="L-SERINE DEHYDRATASE 1"/>
    <property type="match status" value="1"/>
</dbReference>
<comment type="catalytic activity">
    <reaction evidence="11">
        <text>L-serine = pyruvate + NH4(+)</text>
        <dbReference type="Rhea" id="RHEA:19169"/>
        <dbReference type="ChEBI" id="CHEBI:15361"/>
        <dbReference type="ChEBI" id="CHEBI:28938"/>
        <dbReference type="ChEBI" id="CHEBI:33384"/>
        <dbReference type="EC" id="4.3.1.17"/>
    </reaction>
</comment>
<keyword evidence="5" id="KW-0312">Gluconeogenesis</keyword>
<organism evidence="13 14">
    <name type="scientific">Gilliamella apicola</name>
    <dbReference type="NCBI Taxonomy" id="1196095"/>
    <lineage>
        <taxon>Bacteria</taxon>
        <taxon>Pseudomonadati</taxon>
        <taxon>Pseudomonadota</taxon>
        <taxon>Gammaproteobacteria</taxon>
        <taxon>Orbales</taxon>
        <taxon>Orbaceae</taxon>
        <taxon>Gilliamella</taxon>
    </lineage>
</organism>
<name>A0A2V4E2L2_9GAMM</name>
<keyword evidence="14" id="KW-1185">Reference proteome</keyword>
<evidence type="ECO:0000256" key="9">
    <source>
        <dbReference type="ARBA" id="ARBA00023014"/>
    </source>
</evidence>
<evidence type="ECO:0000259" key="12">
    <source>
        <dbReference type="Pfam" id="PF03313"/>
    </source>
</evidence>
<dbReference type="InterPro" id="IPR005130">
    <property type="entry name" value="Ser_deHydtase-like_asu"/>
</dbReference>
<accession>A0A2V4E2L2</accession>
<proteinExistence type="inferred from homology"/>
<dbReference type="OrthoDB" id="9805537at2"/>
<evidence type="ECO:0000256" key="5">
    <source>
        <dbReference type="ARBA" id="ARBA00022432"/>
    </source>
</evidence>
<dbReference type="Gene3D" id="3.30.1330.90">
    <property type="entry name" value="D-3-phosphoglycerate dehydrogenase, domain 3"/>
    <property type="match status" value="1"/>
</dbReference>
<feature type="domain" description="Serine dehydratase-like alpha subunit" evidence="12">
    <location>
        <begin position="246"/>
        <end position="503"/>
    </location>
</feature>
<sequence>MIVHSIFNDVLGPIMCGPSSSHSAGCARIGLQTRLLFGREINKANIIFDANGSYPETYIGQGSNFGFTGGLLGFKTDNAKVKDSVEIAKKMNKNIWFSKQKLFSRHPNEALINVYNEKDEIELSVLTFSTGGGMFEIVELNSFPVFIDGNQEQIFICCQSEYSIKLTELLQLYNLSITSSEKNNQILFCLSSFDVTTKEKLLALENQQYILWIKHAPVIMPVEMQSKPQAIFSNADGALQYSNTTKKPMWEIALDYELSISKASKEEIWQLAEHTYNIMKQSTIPPDPTTTPMYGFLPYKAQEMKQSLKNSSAIPTGVLNNATLAAISVMENSCAHNIVIAAPTAGSSGVIPASIITIGEDLNLPKEDIIKGLLASGLIGSFISNNASFGAEVAACQAENGSASAMAAGGIVQLLGGTTEQAFQAASMALQNMLGLICDPVAGLTEIPCISRNVSAIGNAVLSANMVMWGFNPVIPLDETISSMYDIGQKLPSDFRCTCQGGLCTTKTGQFLSQSLLIKREKL</sequence>
<evidence type="ECO:0000256" key="7">
    <source>
        <dbReference type="ARBA" id="ARBA00022723"/>
    </source>
</evidence>
<dbReference type="AlphaFoldDB" id="A0A2V4E2L2"/>